<comment type="caution">
    <text evidence="2">The sequence shown here is derived from an EMBL/GenBank/DDBJ whole genome shotgun (WGS) entry which is preliminary data.</text>
</comment>
<evidence type="ECO:0000313" key="2">
    <source>
        <dbReference type="EMBL" id="HIX08300.1"/>
    </source>
</evidence>
<proteinExistence type="predicted"/>
<accession>A0A9D1V8V6</accession>
<dbReference type="EMBL" id="DXFX01000098">
    <property type="protein sequence ID" value="HIX08300.1"/>
    <property type="molecule type" value="Genomic_DNA"/>
</dbReference>
<reference evidence="2" key="1">
    <citation type="journal article" date="2021" name="PeerJ">
        <title>Extensive microbial diversity within the chicken gut microbiome revealed by metagenomics and culture.</title>
        <authorList>
            <person name="Gilroy R."/>
            <person name="Ravi A."/>
            <person name="Getino M."/>
            <person name="Pursley I."/>
            <person name="Horton D.L."/>
            <person name="Alikhan N.F."/>
            <person name="Baker D."/>
            <person name="Gharbi K."/>
            <person name="Hall N."/>
            <person name="Watson M."/>
            <person name="Adriaenssens E.M."/>
            <person name="Foster-Nyarko E."/>
            <person name="Jarju S."/>
            <person name="Secka A."/>
            <person name="Antonio M."/>
            <person name="Oren A."/>
            <person name="Chaudhuri R.R."/>
            <person name="La Ragione R."/>
            <person name="Hildebrand F."/>
            <person name="Pallen M.J."/>
        </authorList>
    </citation>
    <scope>NUCLEOTIDE SEQUENCE</scope>
    <source>
        <strain evidence="2">811</strain>
    </source>
</reference>
<name>A0A9D1V8V6_9FIRM</name>
<dbReference type="Pfam" id="PF00882">
    <property type="entry name" value="Zn_dep_PLPC"/>
    <property type="match status" value="1"/>
</dbReference>
<dbReference type="InterPro" id="IPR029002">
    <property type="entry name" value="PLPC/GPLD1"/>
</dbReference>
<dbReference type="AlphaFoldDB" id="A0A9D1V8V6"/>
<dbReference type="Proteomes" id="UP000824204">
    <property type="component" value="Unassembled WGS sequence"/>
</dbReference>
<organism evidence="2 3">
    <name type="scientific">Candidatus Borkfalkia faecipullorum</name>
    <dbReference type="NCBI Taxonomy" id="2838510"/>
    <lineage>
        <taxon>Bacteria</taxon>
        <taxon>Bacillati</taxon>
        <taxon>Bacillota</taxon>
        <taxon>Clostridia</taxon>
        <taxon>Christensenellales</taxon>
        <taxon>Christensenellaceae</taxon>
        <taxon>Candidatus Borkfalkia</taxon>
    </lineage>
</organism>
<evidence type="ECO:0000313" key="3">
    <source>
        <dbReference type="Proteomes" id="UP000824204"/>
    </source>
</evidence>
<gene>
    <name evidence="2" type="ORF">H9741_07515</name>
</gene>
<protein>
    <submittedName>
        <fullName evidence="2">Zinc dependent phospholipase C family protein</fullName>
    </submittedName>
</protein>
<evidence type="ECO:0000259" key="1">
    <source>
        <dbReference type="Pfam" id="PF00882"/>
    </source>
</evidence>
<reference evidence="2" key="2">
    <citation type="submission" date="2021-04" db="EMBL/GenBank/DDBJ databases">
        <authorList>
            <person name="Gilroy R."/>
        </authorList>
    </citation>
    <scope>NUCLEOTIDE SEQUENCE</scope>
    <source>
        <strain evidence="2">811</strain>
    </source>
</reference>
<feature type="domain" description="Phospholipase C/D" evidence="1">
    <location>
        <begin position="8"/>
        <end position="133"/>
    </location>
</feature>
<sequence>MPSTYAHYVFGKRMMELFPEDVAAVVRADRQLYDIGLHGPDILFYYHVLTNNKVNAVGFGTHARPAKEFFAPAKAAVGKGGAPAFAYLVGFLCHFALDVTCHSYIENKIAVSNVRHTEIESEFDRFLLGKDGKEPLSAKLTGHIFPTAENAHVIAPFFAGLTEKQIRKSLRSMITCNEFVRAPHAFKRFLVNTVLHLSGNWKEMHGMMIAKQPIPACRDSNLRLEKLMKKAEGECLSLLADYRAYLAGQPLSSAFDRTFGAGEGWQNIPVLSEQEEKNYEV</sequence>